<dbReference type="Pfam" id="PF26466">
    <property type="entry name" value="DNA_primase_lrg_N"/>
    <property type="match status" value="1"/>
</dbReference>
<comment type="function">
    <text evidence="9">DNA primase is the polymerase that synthesizes small RNA primers for the Okazaki fragments made during discontinuous DNA replication.</text>
</comment>
<evidence type="ECO:0000256" key="7">
    <source>
        <dbReference type="ARBA" id="ARBA00023014"/>
    </source>
</evidence>
<dbReference type="GO" id="GO:0006302">
    <property type="term" value="P:double-strand break repair"/>
    <property type="evidence" value="ECO:0007669"/>
    <property type="project" value="EnsemblFungi"/>
</dbReference>
<name>A0A1B7SGN7_9ASCO</name>
<dbReference type="InterPro" id="IPR007238">
    <property type="entry name" value="DNA_primase_lsu_euk/arc"/>
</dbReference>
<dbReference type="Gene3D" id="1.20.930.80">
    <property type="match status" value="1"/>
</dbReference>
<dbReference type="GO" id="GO:0006269">
    <property type="term" value="P:DNA replication, synthesis of primer"/>
    <property type="evidence" value="ECO:0007669"/>
    <property type="project" value="UniProtKB-KW"/>
</dbReference>
<evidence type="ECO:0000256" key="5">
    <source>
        <dbReference type="ARBA" id="ARBA00022723"/>
    </source>
</evidence>
<keyword evidence="5 9" id="KW-0479">Metal-binding</keyword>
<dbReference type="EMBL" id="JAEUBD010000526">
    <property type="protein sequence ID" value="KAH3673857.1"/>
    <property type="molecule type" value="Genomic_DNA"/>
</dbReference>
<keyword evidence="2 9" id="KW-0004">4Fe-4S</keyword>
<evidence type="ECO:0000256" key="4">
    <source>
        <dbReference type="ARBA" id="ARBA00022705"/>
    </source>
</evidence>
<reference evidence="11" key="2">
    <citation type="submission" date="2021-01" db="EMBL/GenBank/DDBJ databases">
        <authorList>
            <person name="Schikora-Tamarit M.A."/>
        </authorList>
    </citation>
    <scope>NUCLEOTIDE SEQUENCE</scope>
    <source>
        <strain evidence="11">NCAIM Y.01608</strain>
    </source>
</reference>
<dbReference type="InterPro" id="IPR016558">
    <property type="entry name" value="DNA_primase_lsu_euk"/>
</dbReference>
<evidence type="ECO:0000256" key="8">
    <source>
        <dbReference type="ARBA" id="ARBA00023125"/>
    </source>
</evidence>
<dbReference type="InterPro" id="IPR058560">
    <property type="entry name" value="DNA_primase_C"/>
</dbReference>
<evidence type="ECO:0000256" key="2">
    <source>
        <dbReference type="ARBA" id="ARBA00022485"/>
    </source>
</evidence>
<protein>
    <recommendedName>
        <fullName evidence="9">DNA primase large subunit</fullName>
    </recommendedName>
</protein>
<dbReference type="GO" id="GO:0046872">
    <property type="term" value="F:metal ion binding"/>
    <property type="evidence" value="ECO:0007669"/>
    <property type="project" value="UniProtKB-UniRule"/>
</dbReference>
<dbReference type="GO" id="GO:0005658">
    <property type="term" value="C:alpha DNA polymerase:primase complex"/>
    <property type="evidence" value="ECO:0007669"/>
    <property type="project" value="EnsemblFungi"/>
</dbReference>
<comment type="similarity">
    <text evidence="1 9">Belongs to the eukaryotic-type primase large subunit family.</text>
</comment>
<dbReference type="AlphaFoldDB" id="A0A1B7SGN7"/>
<dbReference type="RefSeq" id="XP_018210574.1">
    <property type="nucleotide sequence ID" value="XM_018352971.1"/>
</dbReference>
<accession>A0A1B7SGN7</accession>
<gene>
    <name evidence="11" type="ORF">OGATHE_001837</name>
</gene>
<dbReference type="Pfam" id="PF04104">
    <property type="entry name" value="DNA_primase_lrg"/>
    <property type="match status" value="1"/>
</dbReference>
<organism evidence="11 12">
    <name type="scientific">Ogataea polymorpha</name>
    <dbReference type="NCBI Taxonomy" id="460523"/>
    <lineage>
        <taxon>Eukaryota</taxon>
        <taxon>Fungi</taxon>
        <taxon>Dikarya</taxon>
        <taxon>Ascomycota</taxon>
        <taxon>Saccharomycotina</taxon>
        <taxon>Pichiomycetes</taxon>
        <taxon>Pichiales</taxon>
        <taxon>Pichiaceae</taxon>
        <taxon>Ogataea</taxon>
    </lineage>
</organism>
<evidence type="ECO:0000259" key="10">
    <source>
        <dbReference type="Pfam" id="PF04104"/>
    </source>
</evidence>
<keyword evidence="12" id="KW-1185">Reference proteome</keyword>
<evidence type="ECO:0000256" key="3">
    <source>
        <dbReference type="ARBA" id="ARBA00022515"/>
    </source>
</evidence>
<dbReference type="PANTHER" id="PTHR10537:SF3">
    <property type="entry name" value="DNA PRIMASE LARGE SUBUNIT"/>
    <property type="match status" value="1"/>
</dbReference>
<sequence>MFRKVKRRTDGRRNFDEIQAGESGYRRLGSKGFKDDLSIYPHRLSFYKVPPFEEITLEEFETWAIDRLKVVLELESCVSRGKPFKDIEIIMKPLLSKLLPMNLPNRESTSLYLERKKDHYSHFILRLAFCRSEELRTRFIRAETLLFRLRFNMMSIQEQKDFVASLDLPWETVSEEEKQEFQNELMACCYNTARSILTQTVEYQRTKKVTDEQVRAFLSAEKFYKIPFEFVPELVSTRQSFLRRGKAFVAQFQQLSLILTEFSKHLAEQLNVTMRALPTLDEDDRLIPVLNNLSRGYASMDYQSELGGSETNDGSVTAESVPSLMKHMPLCMNRLMQGVMSDHHLKYQGRQQLSLFLKGIGLSAEEALRFWQMQFTSGPGSMSIERFNKEYKYTFRHNYGLEGGRINYKPWDCRTILSKPRPSKNEYHGCPYRDLHRDQLADQLQKMGLDQGARLDDVLELSDRGEYQVACTKVFELMHGEKINALLKNGDTVDETSITHPNLYYSRSLYLESK</sequence>
<dbReference type="PIRSF" id="PIRSF009449">
    <property type="entry name" value="DNA_primase_large_subunit"/>
    <property type="match status" value="1"/>
</dbReference>
<reference evidence="11" key="1">
    <citation type="journal article" date="2021" name="Open Biol.">
        <title>Shared evolutionary footprints suggest mitochondrial oxidative damage underlies multiple complex I losses in fungi.</title>
        <authorList>
            <person name="Schikora-Tamarit M.A."/>
            <person name="Marcet-Houben M."/>
            <person name="Nosek J."/>
            <person name="Gabaldon T."/>
        </authorList>
    </citation>
    <scope>NUCLEOTIDE SEQUENCE</scope>
    <source>
        <strain evidence="11">NCAIM Y.01608</strain>
    </source>
</reference>
<keyword evidence="4 9" id="KW-0235">DNA replication</keyword>
<keyword evidence="6 9" id="KW-0408">Iron</keyword>
<dbReference type="GO" id="GO:0005635">
    <property type="term" value="C:nuclear envelope"/>
    <property type="evidence" value="ECO:0007669"/>
    <property type="project" value="EnsemblFungi"/>
</dbReference>
<evidence type="ECO:0000313" key="12">
    <source>
        <dbReference type="Proteomes" id="UP000788993"/>
    </source>
</evidence>
<keyword evidence="8 9" id="KW-0238">DNA-binding</keyword>
<comment type="caution">
    <text evidence="11">The sequence shown here is derived from an EMBL/GenBank/DDBJ whole genome shotgun (WGS) entry which is preliminary data.</text>
</comment>
<evidence type="ECO:0000256" key="9">
    <source>
        <dbReference type="PIRNR" id="PIRNR009449"/>
    </source>
</evidence>
<dbReference type="CDD" id="cd07322">
    <property type="entry name" value="PriL_PriS_Eukaryotic"/>
    <property type="match status" value="1"/>
</dbReference>
<evidence type="ECO:0000256" key="6">
    <source>
        <dbReference type="ARBA" id="ARBA00023004"/>
    </source>
</evidence>
<keyword evidence="7 9" id="KW-0411">Iron-sulfur</keyword>
<comment type="cofactor">
    <cofactor evidence="9">
        <name>[4Fe-4S] cluster</name>
        <dbReference type="ChEBI" id="CHEBI:49883"/>
    </cofactor>
    <text evidence="9">Binds 1 [4Fe-4S] cluster.</text>
</comment>
<dbReference type="GO" id="GO:0006270">
    <property type="term" value="P:DNA replication initiation"/>
    <property type="evidence" value="ECO:0007669"/>
    <property type="project" value="EnsemblFungi"/>
</dbReference>
<dbReference type="GO" id="GO:0003697">
    <property type="term" value="F:single-stranded DNA binding"/>
    <property type="evidence" value="ECO:0007669"/>
    <property type="project" value="EnsemblFungi"/>
</dbReference>
<proteinExistence type="inferred from homology"/>
<keyword evidence="3 9" id="KW-0639">Primosome</keyword>
<evidence type="ECO:0000313" key="11">
    <source>
        <dbReference type="EMBL" id="KAH3673857.1"/>
    </source>
</evidence>
<dbReference type="Proteomes" id="UP000788993">
    <property type="component" value="Unassembled WGS sequence"/>
</dbReference>
<dbReference type="GO" id="GO:0003899">
    <property type="term" value="F:DNA-directed RNA polymerase activity"/>
    <property type="evidence" value="ECO:0007669"/>
    <property type="project" value="EnsemblFungi"/>
</dbReference>
<feature type="domain" description="DNA primase large subunit C-terminal" evidence="10">
    <location>
        <begin position="326"/>
        <end position="505"/>
    </location>
</feature>
<evidence type="ECO:0000256" key="1">
    <source>
        <dbReference type="ARBA" id="ARBA00010564"/>
    </source>
</evidence>
<dbReference type="PANTHER" id="PTHR10537">
    <property type="entry name" value="DNA PRIMASE LARGE SUBUNIT"/>
    <property type="match status" value="1"/>
</dbReference>
<dbReference type="GO" id="GO:0051539">
    <property type="term" value="F:4 iron, 4 sulfur cluster binding"/>
    <property type="evidence" value="ECO:0007669"/>
    <property type="project" value="UniProtKB-UniRule"/>
</dbReference>